<feature type="domain" description="DUF5118" evidence="3">
    <location>
        <begin position="75"/>
        <end position="122"/>
    </location>
</feature>
<dbReference type="STRING" id="430522.BFS30_18070"/>
<dbReference type="InterPro" id="IPR032534">
    <property type="entry name" value="EcxA_zinc-bd"/>
</dbReference>
<proteinExistence type="predicted"/>
<dbReference type="OrthoDB" id="9776599at2"/>
<dbReference type="PANTHER" id="PTHR38478:SF1">
    <property type="entry name" value="ZINC DEPENDENT METALLOPROTEASE DOMAIN LIPOPROTEIN"/>
    <property type="match status" value="1"/>
</dbReference>
<accession>A0A1G9PJ89</accession>
<dbReference type="Proteomes" id="UP000183200">
    <property type="component" value="Unassembled WGS sequence"/>
</dbReference>
<organism evidence="4 5">
    <name type="scientific">Pedobacter steynii</name>
    <dbReference type="NCBI Taxonomy" id="430522"/>
    <lineage>
        <taxon>Bacteria</taxon>
        <taxon>Pseudomonadati</taxon>
        <taxon>Bacteroidota</taxon>
        <taxon>Sphingobacteriia</taxon>
        <taxon>Sphingobacteriales</taxon>
        <taxon>Sphingobacteriaceae</taxon>
        <taxon>Pedobacter</taxon>
    </lineage>
</organism>
<keyword evidence="5" id="KW-1185">Reference proteome</keyword>
<dbReference type="GO" id="GO:0008237">
    <property type="term" value="F:metallopeptidase activity"/>
    <property type="evidence" value="ECO:0007669"/>
    <property type="project" value="InterPro"/>
</dbReference>
<evidence type="ECO:0000259" key="3">
    <source>
        <dbReference type="Pfam" id="PF17162"/>
    </source>
</evidence>
<gene>
    <name evidence="4" type="ORF">SAMN05421820_102672</name>
</gene>
<evidence type="ECO:0000313" key="5">
    <source>
        <dbReference type="Proteomes" id="UP000183200"/>
    </source>
</evidence>
<dbReference type="Gene3D" id="3.40.390.10">
    <property type="entry name" value="Collagenase (Catalytic Domain)"/>
    <property type="match status" value="1"/>
</dbReference>
<dbReference type="InterPro" id="IPR033413">
    <property type="entry name" value="DUF5117"/>
</dbReference>
<dbReference type="InterPro" id="IPR024079">
    <property type="entry name" value="MetalloPept_cat_dom_sf"/>
</dbReference>
<protein>
    <recommendedName>
        <fullName evidence="6">Metalloprotease</fullName>
    </recommendedName>
</protein>
<name>A0A1G9PJ89_9SPHI</name>
<dbReference type="Pfam" id="PF17148">
    <property type="entry name" value="DUF5117"/>
    <property type="match status" value="1"/>
</dbReference>
<evidence type="ECO:0008006" key="6">
    <source>
        <dbReference type="Google" id="ProtNLM"/>
    </source>
</evidence>
<evidence type="ECO:0000259" key="1">
    <source>
        <dbReference type="Pfam" id="PF16313"/>
    </source>
</evidence>
<dbReference type="Pfam" id="PF16313">
    <property type="entry name" value="DUF4953"/>
    <property type="match status" value="1"/>
</dbReference>
<dbReference type="Pfam" id="PF17162">
    <property type="entry name" value="DUF5118"/>
    <property type="match status" value="1"/>
</dbReference>
<dbReference type="PANTHER" id="PTHR38478">
    <property type="entry name" value="PEPTIDASE M1A AND M12B"/>
    <property type="match status" value="1"/>
</dbReference>
<feature type="domain" description="DUF5117" evidence="2">
    <location>
        <begin position="134"/>
        <end position="318"/>
    </location>
</feature>
<dbReference type="InterPro" id="IPR033428">
    <property type="entry name" value="DUF5118"/>
</dbReference>
<dbReference type="EMBL" id="FNGY01000002">
    <property type="protein sequence ID" value="SDL98774.1"/>
    <property type="molecule type" value="Genomic_DNA"/>
</dbReference>
<dbReference type="AlphaFoldDB" id="A0A1G9PJ89"/>
<feature type="domain" description="EcxA zinc-binding" evidence="1">
    <location>
        <begin position="450"/>
        <end position="769"/>
    </location>
</feature>
<evidence type="ECO:0000259" key="2">
    <source>
        <dbReference type="Pfam" id="PF17148"/>
    </source>
</evidence>
<evidence type="ECO:0000313" key="4">
    <source>
        <dbReference type="EMBL" id="SDL98774.1"/>
    </source>
</evidence>
<dbReference type="RefSeq" id="WP_083361746.1">
    <property type="nucleotide sequence ID" value="NZ_FNGY01000002.1"/>
</dbReference>
<sequence length="895" mass="101123">MILNKTSFFSTGKKHQIKLADTLRIPFFAGLVCLFAFSVNAQSTKKLPKKIAKKTLTDTLKKKSVADSTKGKDLKNYTELLKKAKTLNGLFKVHQIETDYYFEIPLKLMGKDFLIVNKISSVPLALNEFGLNKGINYDNKVIRFSQNKLAKTVWVKSIVPQVESPAGDAITRSVNDNFVGSVIESFKIEAYSPDSSAVVIKMNRVFDGTDKSFNDVFTDIGLGTAPKTSLSGIEHIKSFPQNIVVRALLSTKVTEGRSSTPISMAVTTNLLLLPEKPMKPRFADDRVGFFTTPRWYFSDAQHKLETRELLTRWRMEPKPEDRARYLKGELVEPVKPIIFYIDPSTPVQWRKQIIAGVVDWQKAFEQAGFKNAIQAREVTDTTDYDGDDIRYSEITYAASAKSNAMGPAVVDPRSGEILESDVIWWHNVMTSLNFWMRVQTGVIDPEARKNKLSDERMAHAIRFVSSHEIGHTLGLKHNMGSSFSFPVDSLRSPSFTKRMGGTASSIMDYARFNYVAQPQDKVTNITPQIGLYDKYAIAWGYRWFDVEDPHQELPVLREWIKAHANDPLYHYGEQQDSKNVIDPRAQSEDLGDDAVKASQYGLANLKRLVPQISTWASNEGEDYVQAGKLFMAAIFQWQTYAEHVMANIGGLYLENPVAGDDKNAYTAVPKAMQVKALKFLKEEAINAPEWLFDKDLLKKTFPIKESPMGPFEYAPYNLKREFQYGLLYSLVSQERLLRMMEMEVMMGKENVFTVAELLKELRATAFAKTLSGKTLSVEDRMLEQNYVDVLLVSTDKMLEKITKTALKENAFKLKNELQICDFGDNGKTAAGADQTSLRNIQFSSMSRTSDVAAAKRGELLQIVTLLEKNKGRGDDATKGHYMDLILRIRQSLKMN</sequence>
<dbReference type="CDD" id="cd04276">
    <property type="entry name" value="ZnMc_MMP_like_2"/>
    <property type="match status" value="1"/>
</dbReference>
<reference evidence="5" key="1">
    <citation type="submission" date="2016-10" db="EMBL/GenBank/DDBJ databases">
        <authorList>
            <person name="Varghese N."/>
            <person name="Submissions S."/>
        </authorList>
    </citation>
    <scope>NUCLEOTIDE SEQUENCE [LARGE SCALE GENOMIC DNA]</scope>
    <source>
        <strain evidence="5">DSM 19110</strain>
    </source>
</reference>
<dbReference type="InterPro" id="IPR034032">
    <property type="entry name" value="Zn_MMP-like_bac"/>
</dbReference>
<dbReference type="SUPFAM" id="SSF55486">
    <property type="entry name" value="Metalloproteases ('zincins'), catalytic domain"/>
    <property type="match status" value="1"/>
</dbReference>